<organism evidence="5 6">
    <name type="scientific">Bacillus gobiensis</name>
    <dbReference type="NCBI Taxonomy" id="1441095"/>
    <lineage>
        <taxon>Bacteria</taxon>
        <taxon>Bacillati</taxon>
        <taxon>Bacillota</taxon>
        <taxon>Bacilli</taxon>
        <taxon>Bacillales</taxon>
        <taxon>Bacillaceae</taxon>
        <taxon>Bacillus</taxon>
    </lineage>
</organism>
<evidence type="ECO:0000256" key="2">
    <source>
        <dbReference type="ARBA" id="ARBA00023125"/>
    </source>
</evidence>
<feature type="domain" description="HTH tetR-type" evidence="4">
    <location>
        <begin position="14"/>
        <end position="74"/>
    </location>
</feature>
<dbReference type="InterPro" id="IPR036271">
    <property type="entry name" value="Tet_transcr_reg_TetR-rel_C_sf"/>
</dbReference>
<dbReference type="SUPFAM" id="SSF46689">
    <property type="entry name" value="Homeodomain-like"/>
    <property type="match status" value="1"/>
</dbReference>
<dbReference type="PANTHER" id="PTHR43479:SF11">
    <property type="entry name" value="ACREF_ENVCD OPERON REPRESSOR-RELATED"/>
    <property type="match status" value="1"/>
</dbReference>
<evidence type="ECO:0000313" key="6">
    <source>
        <dbReference type="Proteomes" id="UP000067625"/>
    </source>
</evidence>
<dbReference type="Gene3D" id="1.10.357.10">
    <property type="entry name" value="Tetracycline Repressor, domain 2"/>
    <property type="match status" value="1"/>
</dbReference>
<keyword evidence="2 3" id="KW-0238">DNA-binding</keyword>
<dbReference type="PANTHER" id="PTHR43479">
    <property type="entry name" value="ACREF/ENVCD OPERON REPRESSOR-RELATED"/>
    <property type="match status" value="1"/>
</dbReference>
<dbReference type="GO" id="GO:0003677">
    <property type="term" value="F:DNA binding"/>
    <property type="evidence" value="ECO:0007669"/>
    <property type="project" value="UniProtKB-UniRule"/>
</dbReference>
<accession>A0A0M4FP39</accession>
<dbReference type="PATRIC" id="fig|1441095.3.peg.503"/>
<dbReference type="PRINTS" id="PR00455">
    <property type="entry name" value="HTHTETR"/>
</dbReference>
<dbReference type="PROSITE" id="PS50977">
    <property type="entry name" value="HTH_TETR_2"/>
    <property type="match status" value="1"/>
</dbReference>
<keyword evidence="1" id="KW-0678">Repressor</keyword>
<evidence type="ECO:0000259" key="4">
    <source>
        <dbReference type="PROSITE" id="PS50977"/>
    </source>
</evidence>
<sequence length="199" mass="23007">MAPLNENQLEQIRNERKNQIMSAALKVFAENGIKLTKISMIAAEASISHGLLYHYFKSKEEVLHESLKWAMTGATELFQEIKALPLTPIEKIKHFIRIALTEGNSDVFRVIQHILRAKYPVPEQSKELIEHSSEEYAQQLLPLFIEGQENGEIIQSDPQELLELFLTVISGLMMEGDFNWWNENMDRKIDLLLRMISTR</sequence>
<dbReference type="AlphaFoldDB" id="A0A0M4FP39"/>
<dbReference type="STRING" id="1441095.AM592_02330"/>
<dbReference type="InterPro" id="IPR009057">
    <property type="entry name" value="Homeodomain-like_sf"/>
</dbReference>
<evidence type="ECO:0000313" key="5">
    <source>
        <dbReference type="EMBL" id="ALC80547.1"/>
    </source>
</evidence>
<dbReference type="InterPro" id="IPR001647">
    <property type="entry name" value="HTH_TetR"/>
</dbReference>
<proteinExistence type="predicted"/>
<reference evidence="6" key="1">
    <citation type="submission" date="2015-08" db="EMBL/GenBank/DDBJ databases">
        <title>Genome sequencing project for genomic taxonomy and phylogenomics of Bacillus-like bacteria.</title>
        <authorList>
            <person name="Liu B."/>
            <person name="Wang J."/>
            <person name="Zhu Y."/>
            <person name="Liu G."/>
            <person name="Chen Q."/>
            <person name="Chen Z."/>
            <person name="Lan J."/>
            <person name="Che J."/>
            <person name="Ge C."/>
            <person name="Shi H."/>
            <person name="Pan Z."/>
            <person name="Liu X."/>
        </authorList>
    </citation>
    <scope>NUCLEOTIDE SEQUENCE [LARGE SCALE GENOMIC DNA]</scope>
    <source>
        <strain evidence="6">FJAT-4402</strain>
    </source>
</reference>
<dbReference type="SUPFAM" id="SSF48498">
    <property type="entry name" value="Tetracyclin repressor-like, C-terminal domain"/>
    <property type="match status" value="1"/>
</dbReference>
<dbReference type="InterPro" id="IPR050624">
    <property type="entry name" value="HTH-type_Tx_Regulator"/>
</dbReference>
<dbReference type="Proteomes" id="UP000067625">
    <property type="component" value="Chromosome"/>
</dbReference>
<feature type="DNA-binding region" description="H-T-H motif" evidence="3">
    <location>
        <begin position="37"/>
        <end position="56"/>
    </location>
</feature>
<dbReference type="Pfam" id="PF00440">
    <property type="entry name" value="TetR_N"/>
    <property type="match status" value="1"/>
</dbReference>
<dbReference type="RefSeq" id="WP_053602284.1">
    <property type="nucleotide sequence ID" value="NZ_CP012600.1"/>
</dbReference>
<evidence type="ECO:0000256" key="1">
    <source>
        <dbReference type="ARBA" id="ARBA00022491"/>
    </source>
</evidence>
<dbReference type="OrthoDB" id="2373640at2"/>
<protein>
    <recommendedName>
        <fullName evidence="4">HTH tetR-type domain-containing protein</fullName>
    </recommendedName>
</protein>
<dbReference type="EMBL" id="CP012600">
    <property type="protein sequence ID" value="ALC80547.1"/>
    <property type="molecule type" value="Genomic_DNA"/>
</dbReference>
<evidence type="ECO:0000256" key="3">
    <source>
        <dbReference type="PROSITE-ProRule" id="PRU00335"/>
    </source>
</evidence>
<reference evidence="5 6" key="2">
    <citation type="journal article" date="2016" name="Int. J. Syst. Evol. Microbiol.">
        <title>Bacillus gobiensis sp. nov., isolated from a soil sample.</title>
        <authorList>
            <person name="Liu B."/>
            <person name="Liu G.H."/>
            <person name="Cetin S."/>
            <person name="Schumann P."/>
            <person name="Pan Z.Z."/>
            <person name="Chen Q.Q."/>
        </authorList>
    </citation>
    <scope>NUCLEOTIDE SEQUENCE [LARGE SCALE GENOMIC DNA]</scope>
    <source>
        <strain evidence="5 6">FJAT-4402</strain>
    </source>
</reference>
<keyword evidence="6" id="KW-1185">Reference proteome</keyword>
<gene>
    <name evidence="5" type="ORF">AM592_02330</name>
</gene>
<name>A0A0M4FP39_9BACI</name>